<organism evidence="3 4">
    <name type="scientific">Azospirillum lipoferum</name>
    <dbReference type="NCBI Taxonomy" id="193"/>
    <lineage>
        <taxon>Bacteria</taxon>
        <taxon>Pseudomonadati</taxon>
        <taxon>Pseudomonadota</taxon>
        <taxon>Alphaproteobacteria</taxon>
        <taxon>Rhodospirillales</taxon>
        <taxon>Azospirillaceae</taxon>
        <taxon>Azospirillum</taxon>
    </lineage>
</organism>
<dbReference type="SUPFAM" id="SSF48452">
    <property type="entry name" value="TPR-like"/>
    <property type="match status" value="1"/>
</dbReference>
<dbReference type="AlphaFoldDB" id="A0A5A9GHG3"/>
<dbReference type="EMBL" id="VTTN01000010">
    <property type="protein sequence ID" value="KAA0593850.1"/>
    <property type="molecule type" value="Genomic_DNA"/>
</dbReference>
<dbReference type="PANTHER" id="PTHR44809">
    <property type="match status" value="1"/>
</dbReference>
<feature type="region of interest" description="Disordered" evidence="2">
    <location>
        <begin position="1"/>
        <end position="41"/>
    </location>
</feature>
<accession>A0A5A9GHG3</accession>
<keyword evidence="4" id="KW-1185">Reference proteome</keyword>
<dbReference type="InterPro" id="IPR052943">
    <property type="entry name" value="TMTC_O-mannosyl-trnsfr"/>
</dbReference>
<dbReference type="Gene3D" id="3.40.50.2000">
    <property type="entry name" value="Glycogen Phosphorylase B"/>
    <property type="match status" value="1"/>
</dbReference>
<evidence type="ECO:0000313" key="4">
    <source>
        <dbReference type="Proteomes" id="UP000324927"/>
    </source>
</evidence>
<dbReference type="Proteomes" id="UP000324927">
    <property type="component" value="Unassembled WGS sequence"/>
</dbReference>
<dbReference type="OrthoDB" id="9778733at2"/>
<gene>
    <name evidence="3" type="ORF">FZ942_23525</name>
</gene>
<dbReference type="PANTHER" id="PTHR44809:SF1">
    <property type="entry name" value="PROTEIN O-MANNOSYL-TRANSFERASE TMTC1"/>
    <property type="match status" value="1"/>
</dbReference>
<feature type="repeat" description="TPR" evidence="1">
    <location>
        <begin position="75"/>
        <end position="108"/>
    </location>
</feature>
<dbReference type="SUPFAM" id="SSF53756">
    <property type="entry name" value="UDP-Glycosyltransferase/glycogen phosphorylase"/>
    <property type="match status" value="1"/>
</dbReference>
<proteinExistence type="predicted"/>
<reference evidence="3 4" key="1">
    <citation type="submission" date="2019-08" db="EMBL/GenBank/DDBJ databases">
        <authorList>
            <person name="Grouzdev D."/>
            <person name="Tikhonova E."/>
            <person name="Kravchenko I."/>
        </authorList>
    </citation>
    <scope>NUCLEOTIDE SEQUENCE [LARGE SCALE GENOMIC DNA]</scope>
    <source>
        <strain evidence="3 4">59b</strain>
    </source>
</reference>
<dbReference type="InterPro" id="IPR011990">
    <property type="entry name" value="TPR-like_helical_dom_sf"/>
</dbReference>
<dbReference type="SMART" id="SM00028">
    <property type="entry name" value="TPR"/>
    <property type="match status" value="4"/>
</dbReference>
<evidence type="ECO:0000313" key="3">
    <source>
        <dbReference type="EMBL" id="KAA0593850.1"/>
    </source>
</evidence>
<comment type="caution">
    <text evidence="3">The sequence shown here is derived from an EMBL/GenBank/DDBJ whole genome shotgun (WGS) entry which is preliminary data.</text>
</comment>
<evidence type="ECO:0000256" key="1">
    <source>
        <dbReference type="PROSITE-ProRule" id="PRU00339"/>
    </source>
</evidence>
<feature type="repeat" description="TPR" evidence="1">
    <location>
        <begin position="143"/>
        <end position="176"/>
    </location>
</feature>
<dbReference type="InterPro" id="IPR019734">
    <property type="entry name" value="TPR_rpt"/>
</dbReference>
<evidence type="ECO:0000256" key="2">
    <source>
        <dbReference type="SAM" id="MobiDB-lite"/>
    </source>
</evidence>
<sequence length="496" mass="53184">MRGSRLGWRSAASRPQRHDGTSMPVPPDDVPPDVSATDPQYSPEFQAGLLASQKGDRVAAVEAFTRAAGRFPMYGPTHANLGTLTGQLGHSALAMRCFQRALAVDPGHAEAWSNFASQLCRVHRDEDAIAVLKRALSVAPRHAGALCNLGAILFDAGQTARAEACFRQSLALDPTMHKAAKNLGFALLRRGDLGAGFGWYEHRHAVSPPPAPMLDTPVPRWRGGALNGVSLLAVTEQGEGDSIQFVRYAKLVERGGGTLTMLCSPALKRLMTRADGVRQVVADGDRMPRVDAWTPLLSLPHLLGTDRGSIPGGVPYLHPAPEDAAAWRTRLSDTAGLKVGLVWAGNPSFEGDRWRSPRFTAVAPLLTLPGVHMVLLQVGDGRRDLAGHVLPTTVTDLGDRIRDFADTAAIMAGLDLVITSCTAPAHLAGALGRPVWIMLPFAADWRWMEGRADSPWYPTARLFRQPTPGDWTSVVTAISAELQAVAAGRRPLNGLV</sequence>
<protein>
    <submittedName>
        <fullName evidence="3">Tetratricopeptide repeat protein</fullName>
    </submittedName>
</protein>
<dbReference type="Pfam" id="PF13424">
    <property type="entry name" value="TPR_12"/>
    <property type="match status" value="1"/>
</dbReference>
<keyword evidence="1" id="KW-0802">TPR repeat</keyword>
<dbReference type="PROSITE" id="PS50005">
    <property type="entry name" value="TPR"/>
    <property type="match status" value="3"/>
</dbReference>
<name>A0A5A9GHG3_AZOLI</name>
<feature type="repeat" description="TPR" evidence="1">
    <location>
        <begin position="109"/>
        <end position="142"/>
    </location>
</feature>
<dbReference type="Gene3D" id="1.25.40.10">
    <property type="entry name" value="Tetratricopeptide repeat domain"/>
    <property type="match status" value="1"/>
</dbReference>